<evidence type="ECO:0000313" key="3">
    <source>
        <dbReference type="Proteomes" id="UP000193240"/>
    </source>
</evidence>
<reference evidence="2 3" key="1">
    <citation type="journal article" date="2017" name="Genome Announc.">
        <title>Genome sequence of the saprophytic ascomycete Epicoccum nigrum ICMP 19927 strain isolated from New Zealand.</title>
        <authorList>
            <person name="Fokin M."/>
            <person name="Fleetwood D."/>
            <person name="Weir B.S."/>
            <person name="Villas-Boas S.G."/>
        </authorList>
    </citation>
    <scope>NUCLEOTIDE SEQUENCE [LARGE SCALE GENOMIC DNA]</scope>
    <source>
        <strain evidence="2 3">ICMP 19927</strain>
    </source>
</reference>
<dbReference type="Proteomes" id="UP000193240">
    <property type="component" value="Unassembled WGS sequence"/>
</dbReference>
<dbReference type="OMA" id="RWAEREM"/>
<feature type="region of interest" description="Disordered" evidence="1">
    <location>
        <begin position="1"/>
        <end position="23"/>
    </location>
</feature>
<evidence type="ECO:0000313" key="2">
    <source>
        <dbReference type="EMBL" id="OSS54709.1"/>
    </source>
</evidence>
<name>A0A1Y2MFZ8_EPING</name>
<evidence type="ECO:0000256" key="1">
    <source>
        <dbReference type="SAM" id="MobiDB-lite"/>
    </source>
</evidence>
<keyword evidence="3" id="KW-1185">Reference proteome</keyword>
<protein>
    <submittedName>
        <fullName evidence="2">Uncharacterized protein</fullName>
    </submittedName>
</protein>
<feature type="compositionally biased region" description="Acidic residues" evidence="1">
    <location>
        <begin position="1"/>
        <end position="13"/>
    </location>
</feature>
<dbReference type="AlphaFoldDB" id="A0A1Y2MFZ8"/>
<organism evidence="2 3">
    <name type="scientific">Epicoccum nigrum</name>
    <name type="common">Soil fungus</name>
    <name type="synonym">Epicoccum purpurascens</name>
    <dbReference type="NCBI Taxonomy" id="105696"/>
    <lineage>
        <taxon>Eukaryota</taxon>
        <taxon>Fungi</taxon>
        <taxon>Dikarya</taxon>
        <taxon>Ascomycota</taxon>
        <taxon>Pezizomycotina</taxon>
        <taxon>Dothideomycetes</taxon>
        <taxon>Pleosporomycetidae</taxon>
        <taxon>Pleosporales</taxon>
        <taxon>Pleosporineae</taxon>
        <taxon>Didymellaceae</taxon>
        <taxon>Epicoccum</taxon>
    </lineage>
</organism>
<gene>
    <name evidence="2" type="ORF">B5807_00738</name>
</gene>
<accession>A0A1Y2MFZ8</accession>
<dbReference type="EMBL" id="KZ107838">
    <property type="protein sequence ID" value="OSS54709.1"/>
    <property type="molecule type" value="Genomic_DNA"/>
</dbReference>
<dbReference type="InParanoid" id="A0A1Y2MFZ8"/>
<proteinExistence type="predicted"/>
<sequence>MFDVLEAPDESAEYDPNPSSVDTHNDYLMRLPASLNAAAPAFAPTASPIDVLLASGPQQISIASEREDNAATPDRPSFLKGVQYNSTNPATWYEKVLQYLAECTFVIASTADVTYAGAILASAALPDLHSAVTKLHFPKFYWFSGIGSNRLHNPCMQLARTLANLHELTITLHPGGLTHHRWAEREMLEMERTHPEGAKERLLLPLGEVVRFFEFDALSACGGLLRLHLEYIESSLTRHFCKTGNPVEVFYALKTYLEQEFARKHMHVVVTAQIVTAQIDEEDI</sequence>